<evidence type="ECO:0000256" key="1">
    <source>
        <dbReference type="ARBA" id="ARBA00006399"/>
    </source>
</evidence>
<dbReference type="Proteomes" id="UP001166674">
    <property type="component" value="Unassembled WGS sequence"/>
</dbReference>
<dbReference type="SUPFAM" id="SSF50904">
    <property type="entry name" value="Oncogene products"/>
    <property type="match status" value="1"/>
</dbReference>
<gene>
    <name evidence="2" type="ORF">SUZIE_185210</name>
</gene>
<sequence>MAGEDVGAPPDHLWVHQEGIYRDEYQRTWVAVVEEPTTTSNQSVRLLSKNCVSVVLDIPREDLSSVQDLKKKKTLY</sequence>
<dbReference type="AlphaFoldDB" id="A0AA41T2J4"/>
<evidence type="ECO:0000313" key="3">
    <source>
        <dbReference type="Proteomes" id="UP001166674"/>
    </source>
</evidence>
<keyword evidence="3" id="KW-1185">Reference proteome</keyword>
<dbReference type="InterPro" id="IPR036672">
    <property type="entry name" value="TCL1_MTCP1_sf"/>
</dbReference>
<protein>
    <submittedName>
        <fullName evidence="2">Protein p13 MTCP-1</fullName>
    </submittedName>
</protein>
<organism evidence="2 3">
    <name type="scientific">Sciurus carolinensis</name>
    <name type="common">Eastern gray squirrel</name>
    <dbReference type="NCBI Taxonomy" id="30640"/>
    <lineage>
        <taxon>Eukaryota</taxon>
        <taxon>Metazoa</taxon>
        <taxon>Chordata</taxon>
        <taxon>Craniata</taxon>
        <taxon>Vertebrata</taxon>
        <taxon>Euteleostomi</taxon>
        <taxon>Mammalia</taxon>
        <taxon>Eutheria</taxon>
        <taxon>Euarchontoglires</taxon>
        <taxon>Glires</taxon>
        <taxon>Rodentia</taxon>
        <taxon>Sciuromorpha</taxon>
        <taxon>Sciuridae</taxon>
        <taxon>Sciurinae</taxon>
        <taxon>Sciurini</taxon>
        <taxon>Sciurus</taxon>
    </lineage>
</organism>
<dbReference type="Pfam" id="PF01840">
    <property type="entry name" value="TCL1_MTCP1"/>
    <property type="match status" value="1"/>
</dbReference>
<dbReference type="Gene3D" id="2.40.15.10">
    <property type="entry name" value="TCL1/MTCP1"/>
    <property type="match status" value="1"/>
</dbReference>
<dbReference type="InterPro" id="IPR004832">
    <property type="entry name" value="TCL1_MTCP1"/>
</dbReference>
<name>A0AA41T2J4_SCICA</name>
<comment type="caution">
    <text evidence="2">The sequence shown here is derived from an EMBL/GenBank/DDBJ whole genome shotgun (WGS) entry which is preliminary data.</text>
</comment>
<comment type="similarity">
    <text evidence="1">Belongs to the TCL1 family.</text>
</comment>
<reference evidence="2" key="1">
    <citation type="submission" date="2020-03" db="EMBL/GenBank/DDBJ databases">
        <title>Studies in the Genomics of Life Span.</title>
        <authorList>
            <person name="Glass D."/>
        </authorList>
    </citation>
    <scope>NUCLEOTIDE SEQUENCE</scope>
    <source>
        <strain evidence="2">SUZIE</strain>
        <tissue evidence="2">Muscle</tissue>
    </source>
</reference>
<evidence type="ECO:0000313" key="2">
    <source>
        <dbReference type="EMBL" id="MBZ3885898.1"/>
    </source>
</evidence>
<dbReference type="PANTHER" id="PTHR14060">
    <property type="entry name" value="PROTEIN P13 MTCP-1"/>
    <property type="match status" value="1"/>
</dbReference>
<dbReference type="EMBL" id="JAATJV010403789">
    <property type="protein sequence ID" value="MBZ3885898.1"/>
    <property type="molecule type" value="Genomic_DNA"/>
</dbReference>
<proteinExistence type="inferred from homology"/>
<dbReference type="PANTHER" id="PTHR14060:SF8">
    <property type="entry name" value="PROTEIN P13 MTCP-1"/>
    <property type="match status" value="1"/>
</dbReference>
<dbReference type="GO" id="GO:0043539">
    <property type="term" value="F:protein serine/threonine kinase activator activity"/>
    <property type="evidence" value="ECO:0007669"/>
    <property type="project" value="InterPro"/>
</dbReference>
<accession>A0AA41T2J4</accession>